<name>A0A0D6LXB3_9BILA</name>
<reference evidence="1 2" key="1">
    <citation type="submission" date="2013-05" db="EMBL/GenBank/DDBJ databases">
        <title>Draft genome of the parasitic nematode Anyclostoma ceylanicum.</title>
        <authorList>
            <person name="Mitreva M."/>
        </authorList>
    </citation>
    <scope>NUCLEOTIDE SEQUENCE [LARGE SCALE GENOMIC DNA]</scope>
</reference>
<sequence>MSEWPVGTSHWKLLHNRNRHHWPVHDSSDCTVRGYSYLLFRRNVWPLEQWNGWCSCLTALLPGYPGTIAWQHYLLELAAVPVGHDRHADL</sequence>
<dbReference type="EMBL" id="KE124863">
    <property type="protein sequence ID" value="EPB76459.1"/>
    <property type="molecule type" value="Genomic_DNA"/>
</dbReference>
<keyword evidence="2" id="KW-1185">Reference proteome</keyword>
<evidence type="ECO:0000313" key="1">
    <source>
        <dbReference type="EMBL" id="EPB76459.1"/>
    </source>
</evidence>
<accession>A0A0D6LXB3</accession>
<gene>
    <name evidence="1" type="ORF">ANCCEY_04443</name>
</gene>
<proteinExistence type="predicted"/>
<dbReference type="Proteomes" id="UP000054495">
    <property type="component" value="Unassembled WGS sequence"/>
</dbReference>
<evidence type="ECO:0000313" key="2">
    <source>
        <dbReference type="Proteomes" id="UP000054495"/>
    </source>
</evidence>
<organism evidence="1 2">
    <name type="scientific">Ancylostoma ceylanicum</name>
    <dbReference type="NCBI Taxonomy" id="53326"/>
    <lineage>
        <taxon>Eukaryota</taxon>
        <taxon>Metazoa</taxon>
        <taxon>Ecdysozoa</taxon>
        <taxon>Nematoda</taxon>
        <taxon>Chromadorea</taxon>
        <taxon>Rhabditida</taxon>
        <taxon>Rhabditina</taxon>
        <taxon>Rhabditomorpha</taxon>
        <taxon>Strongyloidea</taxon>
        <taxon>Ancylostomatidae</taxon>
        <taxon>Ancylostomatinae</taxon>
        <taxon>Ancylostoma</taxon>
    </lineage>
</organism>
<protein>
    <submittedName>
        <fullName evidence="1">Uncharacterized protein</fullName>
    </submittedName>
</protein>
<dbReference type="AlphaFoldDB" id="A0A0D6LXB3"/>